<comment type="caution">
    <text evidence="3">The sequence shown here is derived from an EMBL/GenBank/DDBJ whole genome shotgun (WGS) entry which is preliminary data.</text>
</comment>
<feature type="transmembrane region" description="Helical" evidence="2">
    <location>
        <begin position="254"/>
        <end position="280"/>
    </location>
</feature>
<protein>
    <submittedName>
        <fullName evidence="3">Uncharacterized protein</fullName>
    </submittedName>
</protein>
<dbReference type="EMBL" id="CAJPDT010000074">
    <property type="protein sequence ID" value="CAF9934048.1"/>
    <property type="molecule type" value="Genomic_DNA"/>
</dbReference>
<sequence>MSSAVASLANITLNQLNFTANCSNLALGLYVYENDFNLASPNPGSYNSSSYNSTIDDGPSGYFEDFWINGTSPEWISFWRYALSSVLPNGYTSLSDADIARWANTTEAFNFFDDDVDAIPAPDSLLELSYDLAVGGGCRYNASGNIEDIVGYEQACMVQYCCSPALNSSVSTNPKGNFTWNPDWTVEAACSFNTCQQSNTGNPDLGGIGVIVAYFIEASLLALSLIIFGIKFITDYVTHRRTKASREMLKAHEAAVLASTGVFLDTSVYFALSICFAAIIFNYRDKPLLYEDKLGQASTLLTIDTPVAIILLSYTCVERRNFRIFLVVVAALMTFIIQFMFRKAQSFNVGAGLGSNLCLNWDSFVENVFEVSNFCCMLYSQRTRVPWESLAAYLLAAYALFDSYYDIRFLWYLRKQEKDISSDDTENEWGYGQILAVFVWVPVLVEYFYVLGLRLKFWGKSEAIEDMEESPTSHSYAKVDQEQVGTKMESDVLHSD</sequence>
<keyword evidence="4" id="KW-1185">Reference proteome</keyword>
<organism evidence="3 4">
    <name type="scientific">Imshaugia aleurites</name>
    <dbReference type="NCBI Taxonomy" id="172621"/>
    <lineage>
        <taxon>Eukaryota</taxon>
        <taxon>Fungi</taxon>
        <taxon>Dikarya</taxon>
        <taxon>Ascomycota</taxon>
        <taxon>Pezizomycotina</taxon>
        <taxon>Lecanoromycetes</taxon>
        <taxon>OSLEUM clade</taxon>
        <taxon>Lecanoromycetidae</taxon>
        <taxon>Lecanorales</taxon>
        <taxon>Lecanorineae</taxon>
        <taxon>Parmeliaceae</taxon>
        <taxon>Imshaugia</taxon>
    </lineage>
</organism>
<dbReference type="OrthoDB" id="4582561at2759"/>
<evidence type="ECO:0000256" key="1">
    <source>
        <dbReference type="SAM" id="MobiDB-lite"/>
    </source>
</evidence>
<reference evidence="3" key="1">
    <citation type="submission" date="2021-03" db="EMBL/GenBank/DDBJ databases">
        <authorList>
            <person name="Tagirdzhanova G."/>
        </authorList>
    </citation>
    <scope>NUCLEOTIDE SEQUENCE</scope>
</reference>
<proteinExistence type="predicted"/>
<name>A0A8H3G6I6_9LECA</name>
<evidence type="ECO:0000313" key="3">
    <source>
        <dbReference type="EMBL" id="CAF9934048.1"/>
    </source>
</evidence>
<feature type="region of interest" description="Disordered" evidence="1">
    <location>
        <begin position="467"/>
        <end position="496"/>
    </location>
</feature>
<feature type="transmembrane region" description="Helical" evidence="2">
    <location>
        <begin position="324"/>
        <end position="341"/>
    </location>
</feature>
<keyword evidence="2" id="KW-1133">Transmembrane helix</keyword>
<dbReference type="AlphaFoldDB" id="A0A8H3G6I6"/>
<feature type="transmembrane region" description="Helical" evidence="2">
    <location>
        <begin position="431"/>
        <end position="451"/>
    </location>
</feature>
<feature type="transmembrane region" description="Helical" evidence="2">
    <location>
        <begin position="205"/>
        <end position="233"/>
    </location>
</feature>
<accession>A0A8H3G6I6</accession>
<feature type="transmembrane region" description="Helical" evidence="2">
    <location>
        <begin position="300"/>
        <end position="317"/>
    </location>
</feature>
<gene>
    <name evidence="3" type="ORF">IMSHALPRED_009571</name>
</gene>
<evidence type="ECO:0000313" key="4">
    <source>
        <dbReference type="Proteomes" id="UP000664534"/>
    </source>
</evidence>
<keyword evidence="2" id="KW-0472">Membrane</keyword>
<evidence type="ECO:0000256" key="2">
    <source>
        <dbReference type="SAM" id="Phobius"/>
    </source>
</evidence>
<dbReference type="Proteomes" id="UP000664534">
    <property type="component" value="Unassembled WGS sequence"/>
</dbReference>
<keyword evidence="2" id="KW-0812">Transmembrane</keyword>